<feature type="signal peptide" evidence="1">
    <location>
        <begin position="1"/>
        <end position="20"/>
    </location>
</feature>
<accession>A0A397T4C5</accession>
<feature type="chain" id="PRO_5017416819" evidence="1">
    <location>
        <begin position="21"/>
        <end position="144"/>
    </location>
</feature>
<evidence type="ECO:0000256" key="1">
    <source>
        <dbReference type="SAM" id="SignalP"/>
    </source>
</evidence>
<keyword evidence="3" id="KW-1185">Reference proteome</keyword>
<keyword evidence="1" id="KW-0732">Signal</keyword>
<reference evidence="2 3" key="1">
    <citation type="submission" date="2018-06" db="EMBL/GenBank/DDBJ databases">
        <title>Comparative genomics reveals the genomic features of Rhizophagus irregularis, R. cerebriforme, R. diaphanum and Gigaspora rosea, and their symbiotic lifestyle signature.</title>
        <authorList>
            <person name="Morin E."/>
            <person name="San Clemente H."/>
            <person name="Chen E.C.H."/>
            <person name="De La Providencia I."/>
            <person name="Hainaut M."/>
            <person name="Kuo A."/>
            <person name="Kohler A."/>
            <person name="Murat C."/>
            <person name="Tang N."/>
            <person name="Roy S."/>
            <person name="Loubradou J."/>
            <person name="Henrissat B."/>
            <person name="Grigoriev I.V."/>
            <person name="Corradi N."/>
            <person name="Roux C."/>
            <person name="Martin F.M."/>
        </authorList>
    </citation>
    <scope>NUCLEOTIDE SEQUENCE [LARGE SCALE GENOMIC DNA]</scope>
    <source>
        <strain evidence="2 3">DAOM 227022</strain>
    </source>
</reference>
<dbReference type="AlphaFoldDB" id="A0A397T4C5"/>
<evidence type="ECO:0000313" key="2">
    <source>
        <dbReference type="EMBL" id="RIA89991.1"/>
    </source>
</evidence>
<protein>
    <submittedName>
        <fullName evidence="2">Uncharacterized protein</fullName>
    </submittedName>
</protein>
<dbReference type="OrthoDB" id="2413195at2759"/>
<proteinExistence type="predicted"/>
<dbReference type="EMBL" id="QKYT01000197">
    <property type="protein sequence ID" value="RIA89991.1"/>
    <property type="molecule type" value="Genomic_DNA"/>
</dbReference>
<gene>
    <name evidence="2" type="ORF">C1645_824005</name>
</gene>
<name>A0A397T4C5_9GLOM</name>
<sequence length="144" mass="16811">MKLSAIIFLIVALLASIAFSVPNNYKHCKDILKFHEPMDGDIYFINSTQPVEFEIFKDCYDYDKDIKVSFEVFSVKQNKVVDTIIEQVNLYELPQRIIFLIDKVWANDNAKYFIIATFFKGYDSEIVSKSGVFTTVNKKSKKYY</sequence>
<dbReference type="Proteomes" id="UP000265703">
    <property type="component" value="Unassembled WGS sequence"/>
</dbReference>
<organism evidence="2 3">
    <name type="scientific">Glomus cerebriforme</name>
    <dbReference type="NCBI Taxonomy" id="658196"/>
    <lineage>
        <taxon>Eukaryota</taxon>
        <taxon>Fungi</taxon>
        <taxon>Fungi incertae sedis</taxon>
        <taxon>Mucoromycota</taxon>
        <taxon>Glomeromycotina</taxon>
        <taxon>Glomeromycetes</taxon>
        <taxon>Glomerales</taxon>
        <taxon>Glomeraceae</taxon>
        <taxon>Glomus</taxon>
    </lineage>
</organism>
<evidence type="ECO:0000313" key="3">
    <source>
        <dbReference type="Proteomes" id="UP000265703"/>
    </source>
</evidence>
<comment type="caution">
    <text evidence="2">The sequence shown here is derived from an EMBL/GenBank/DDBJ whole genome shotgun (WGS) entry which is preliminary data.</text>
</comment>